<dbReference type="InterPro" id="IPR010935">
    <property type="entry name" value="SMC_hinge"/>
</dbReference>
<dbReference type="Gene3D" id="3.40.50.300">
    <property type="entry name" value="P-loop containing nucleotide triphosphate hydrolases"/>
    <property type="match status" value="2"/>
</dbReference>
<evidence type="ECO:0000313" key="15">
    <source>
        <dbReference type="EMBL" id="KAK0400038.1"/>
    </source>
</evidence>
<dbReference type="GO" id="GO:0008278">
    <property type="term" value="C:cohesin complex"/>
    <property type="evidence" value="ECO:0007669"/>
    <property type="project" value="InterPro"/>
</dbReference>
<evidence type="ECO:0000256" key="4">
    <source>
        <dbReference type="ARBA" id="ARBA00022454"/>
    </source>
</evidence>
<keyword evidence="9" id="KW-0131">Cell cycle</keyword>
<evidence type="ECO:0000256" key="12">
    <source>
        <dbReference type="SAM" id="MobiDB-lite"/>
    </source>
</evidence>
<keyword evidence="5" id="KW-0132">Cell division</keyword>
<dbReference type="InterPro" id="IPR003395">
    <property type="entry name" value="RecF/RecN/SMC_N"/>
</dbReference>
<reference evidence="15" key="1">
    <citation type="submission" date="2023-06" db="EMBL/GenBank/DDBJ databases">
        <title>Genomic analysis of the entomopathogenic nematode Steinernema hermaphroditum.</title>
        <authorList>
            <person name="Schwarz E.M."/>
            <person name="Heppert J.K."/>
            <person name="Baniya A."/>
            <person name="Schwartz H.T."/>
            <person name="Tan C.-H."/>
            <person name="Antoshechkin I."/>
            <person name="Sternberg P.W."/>
            <person name="Goodrich-Blair H."/>
            <person name="Dillman A.R."/>
        </authorList>
    </citation>
    <scope>NUCLEOTIDE SEQUENCE</scope>
    <source>
        <strain evidence="15">PS9179</strain>
        <tissue evidence="15">Whole animal</tissue>
    </source>
</reference>
<keyword evidence="4" id="KW-0158">Chromosome</keyword>
<dbReference type="GO" id="GO:0016887">
    <property type="term" value="F:ATP hydrolysis activity"/>
    <property type="evidence" value="ECO:0007669"/>
    <property type="project" value="InterPro"/>
</dbReference>
<keyword evidence="7 11" id="KW-0175">Coiled coil</keyword>
<feature type="coiled-coil region" evidence="11">
    <location>
        <begin position="298"/>
        <end position="360"/>
    </location>
</feature>
<keyword evidence="13" id="KW-0812">Transmembrane</keyword>
<dbReference type="PIRSF" id="PIRSF005719">
    <property type="entry name" value="SMC"/>
    <property type="match status" value="1"/>
</dbReference>
<dbReference type="GO" id="GO:0007062">
    <property type="term" value="P:sister chromatid cohesion"/>
    <property type="evidence" value="ECO:0007669"/>
    <property type="project" value="InterPro"/>
</dbReference>
<keyword evidence="13" id="KW-0472">Membrane</keyword>
<evidence type="ECO:0000256" key="5">
    <source>
        <dbReference type="ARBA" id="ARBA00022618"/>
    </source>
</evidence>
<dbReference type="Gene3D" id="3.30.70.1620">
    <property type="match status" value="1"/>
</dbReference>
<dbReference type="GO" id="GO:0051301">
    <property type="term" value="P:cell division"/>
    <property type="evidence" value="ECO:0007669"/>
    <property type="project" value="UniProtKB-KW"/>
</dbReference>
<evidence type="ECO:0000256" key="6">
    <source>
        <dbReference type="ARBA" id="ARBA00022776"/>
    </source>
</evidence>
<dbReference type="InterPro" id="IPR027417">
    <property type="entry name" value="P-loop_NTPase"/>
</dbReference>
<evidence type="ECO:0000313" key="16">
    <source>
        <dbReference type="Proteomes" id="UP001175271"/>
    </source>
</evidence>
<feature type="compositionally biased region" description="Basic and acidic residues" evidence="12">
    <location>
        <begin position="393"/>
        <end position="406"/>
    </location>
</feature>
<keyword evidence="13" id="KW-1133">Transmembrane helix</keyword>
<accession>A0AA39LK05</accession>
<comment type="similarity">
    <text evidence="3">Belongs to the SMC family. SMC1 subfamily.</text>
</comment>
<organism evidence="15 16">
    <name type="scientific">Steinernema hermaphroditum</name>
    <dbReference type="NCBI Taxonomy" id="289476"/>
    <lineage>
        <taxon>Eukaryota</taxon>
        <taxon>Metazoa</taxon>
        <taxon>Ecdysozoa</taxon>
        <taxon>Nematoda</taxon>
        <taxon>Chromadorea</taxon>
        <taxon>Rhabditida</taxon>
        <taxon>Tylenchina</taxon>
        <taxon>Panagrolaimomorpha</taxon>
        <taxon>Strongyloidoidea</taxon>
        <taxon>Steinernematidae</taxon>
        <taxon>Steinernema</taxon>
    </lineage>
</organism>
<feature type="compositionally biased region" description="Low complexity" evidence="12">
    <location>
        <begin position="964"/>
        <end position="982"/>
    </location>
</feature>
<comment type="subcellular location">
    <subcellularLocation>
        <location evidence="2">Chromosome</location>
    </subcellularLocation>
    <subcellularLocation>
        <location evidence="1 10">Nucleus</location>
    </subcellularLocation>
</comment>
<proteinExistence type="inferred from homology"/>
<dbReference type="InterPro" id="IPR036277">
    <property type="entry name" value="SMC_hinge_sf"/>
</dbReference>
<dbReference type="PANTHER" id="PTHR18937:SF12">
    <property type="entry name" value="STRUCTURAL MAINTENANCE OF CHROMOSOMES PROTEIN"/>
    <property type="match status" value="1"/>
</dbReference>
<sequence length="1418" mass="161274">MGRLHLLEIENFKSYSGKTTIGPFKQFTAIIGPNGSGKSNLMDAISFVLGEKASSLRVRKLGDLIHGAPVNKPVASRCHVSMHYVNDDGSTTIFTRAVHSGSSEYRINNTVCSPQEYNGAMESINIFIKAKNFLVYQGRVESVAMKNPKERTQMFEELSRSNEYQNDYVKLKAEVTKAENDAHVNMNKRRSIAAEKREARIEQTEAEKYNRLNEEMNSKNRDVHLVQLFYAERDKAKAIRLIEEKREELEEYDQKTRHAQESLLNAQKDLKTALRGMHKCDQKLGVKEKQVHLQKPEQMKAQEEVHHAQQKLSNAKRLQATAHKIAEAHRKNMKEIESSIAKLKKDKADAIKKHKQVSQQQHQLTEAQEKEYEVLKKTAMKRCCALDAQLDRMRQQEDSGRSALDHLKRRKETHKDKIKQKESEIERHEKHMGTLADSEKTQTELLEVEGENLRKLEDEVRVSKEKQEKVDADLAAVTKQLTDAHGDTAENDRVKRKNEAIENLKRVFPDKVHGRLVDLCQPSQRRFQLAITKVLAKNMTSIVCDTETTARECITYLKEQRYGPETFLPLSGLVVHPINENLRDIKEPPGVKLVYDVIQCNVPAARKALQFACGNSLVCERTEDARKLAFGGADRYKAVALDGTLFQQSGVISGGGRDLKARAKRWDETAIRKLKERRADLAEQSQALHRSRKKELDVEMKRKQLQHLERRLKNTKIDRNNVSEEKLSRLKNELEGLQSDLTVNIETELKRCEEALRKHIVALDNEQKKRDSLTDEIFSEFCKRTNIQDIRKYEEQQVKLVEEHQKVIKNFDTEIDRLSNELEYLSSEDNLGREKIEEDRVNALERQLKALKAKASAEDEKVKAFETECEDIRKELAGHREKVKEKEVVVNAAKKELQSTEQERTSIDRSILQYEQLKVRKQQLRHSLLSACKMEGIEVPLLNGYSFADFMIQDDSAMDAENLSQSQSAEGSSQSSQLHSSQRFVRSVYDNEERIKIDYKDLPTKYQRLEDENEIKKLVEKWSKEVSDAQTQIAKLNAPNTKVAERMEQVKARENEMTAESEAARKKAKKARQLFEKVRAERYKRFQDFFEPVSQKIDEIYKQLSRNASAQAYLNPENMEEPYLEGVGYSCVAPGKRFRPMDNLSGGEKTVAALALLFACHARRPSPFFVLDEIDAALDNTNIGKVAAYVSERSQTDIQIIVISLKDEFYMKADALVGIYPEPSFCCVSGVATYDLTQHKASGSTSTGSTSYITNTPSAESEKMSSIWFKNFMGVNQSDLQLLQVPNPGTEFSIHVTLRSIQSGTVLGSVLGAIACAVQNGSNTNYDDIKRSFVHGGCTGAMIGLLAGPLFAYWNVQQMSTLKLYDRCYRLRFNTEELNIDRSCIVGATVGTLTGGSLGFVVGVDLARLFSSMIGGKN</sequence>
<evidence type="ECO:0000256" key="13">
    <source>
        <dbReference type="SAM" id="Phobius"/>
    </source>
</evidence>
<dbReference type="Pfam" id="PF02463">
    <property type="entry name" value="SMC_N"/>
    <property type="match status" value="1"/>
</dbReference>
<dbReference type="FunFam" id="1.20.1060.20:FF:000001">
    <property type="entry name" value="Structural maintenance of chromosomes 1A"/>
    <property type="match status" value="1"/>
</dbReference>
<keyword evidence="16" id="KW-1185">Reference proteome</keyword>
<dbReference type="SUPFAM" id="SSF75553">
    <property type="entry name" value="Smc hinge domain"/>
    <property type="match status" value="1"/>
</dbReference>
<name>A0AA39LK05_9BILA</name>
<dbReference type="PANTHER" id="PTHR18937">
    <property type="entry name" value="STRUCTURAL MAINTENANCE OF CHROMOSOMES SMC FAMILY MEMBER"/>
    <property type="match status" value="1"/>
</dbReference>
<dbReference type="FunFam" id="3.40.50.300:FF:000564">
    <property type="entry name" value="Structural maintenance of chromosomes 1A"/>
    <property type="match status" value="1"/>
</dbReference>
<dbReference type="GO" id="GO:0005634">
    <property type="term" value="C:nucleus"/>
    <property type="evidence" value="ECO:0007669"/>
    <property type="project" value="UniProtKB-SubCell"/>
</dbReference>
<dbReference type="EMBL" id="JAUCMV010000005">
    <property type="protein sequence ID" value="KAK0400038.1"/>
    <property type="molecule type" value="Genomic_DNA"/>
</dbReference>
<protein>
    <recommendedName>
        <fullName evidence="10">Structural maintenance of chromosomes protein</fullName>
    </recommendedName>
</protein>
<evidence type="ECO:0000256" key="9">
    <source>
        <dbReference type="ARBA" id="ARBA00023306"/>
    </source>
</evidence>
<feature type="coiled-coil region" evidence="11">
    <location>
        <begin position="161"/>
        <end position="269"/>
    </location>
</feature>
<evidence type="ECO:0000256" key="2">
    <source>
        <dbReference type="ARBA" id="ARBA00004286"/>
    </source>
</evidence>
<feature type="region of interest" description="Disordered" evidence="12">
    <location>
        <begin position="961"/>
        <end position="983"/>
    </location>
</feature>
<dbReference type="Pfam" id="PF06470">
    <property type="entry name" value="SMC_hinge"/>
    <property type="match status" value="1"/>
</dbReference>
<dbReference type="SUPFAM" id="SSF52540">
    <property type="entry name" value="P-loop containing nucleoside triphosphate hydrolases"/>
    <property type="match status" value="1"/>
</dbReference>
<gene>
    <name evidence="15" type="ORF">QR680_003319</name>
</gene>
<keyword evidence="8 10" id="KW-0539">Nucleus</keyword>
<dbReference type="GO" id="GO:0003677">
    <property type="term" value="F:DNA binding"/>
    <property type="evidence" value="ECO:0007669"/>
    <property type="project" value="TreeGrafter"/>
</dbReference>
<evidence type="ECO:0000256" key="10">
    <source>
        <dbReference type="PIRNR" id="PIRNR005719"/>
    </source>
</evidence>
<dbReference type="GO" id="GO:0005524">
    <property type="term" value="F:ATP binding"/>
    <property type="evidence" value="ECO:0007669"/>
    <property type="project" value="InterPro"/>
</dbReference>
<dbReference type="InterPro" id="IPR013869">
    <property type="entry name" value="DUF1757"/>
</dbReference>
<dbReference type="CDD" id="cd03275">
    <property type="entry name" value="ABC_SMC1_euk"/>
    <property type="match status" value="1"/>
</dbReference>
<evidence type="ECO:0000256" key="3">
    <source>
        <dbReference type="ARBA" id="ARBA00005597"/>
    </source>
</evidence>
<feature type="coiled-coil region" evidence="11">
    <location>
        <begin position="671"/>
        <end position="910"/>
    </location>
</feature>
<evidence type="ECO:0000256" key="11">
    <source>
        <dbReference type="SAM" id="Coils"/>
    </source>
</evidence>
<dbReference type="InterPro" id="IPR028468">
    <property type="entry name" value="Smc1_ABC"/>
</dbReference>
<evidence type="ECO:0000256" key="1">
    <source>
        <dbReference type="ARBA" id="ARBA00004123"/>
    </source>
</evidence>
<dbReference type="InterPro" id="IPR024704">
    <property type="entry name" value="SMC"/>
</dbReference>
<evidence type="ECO:0000256" key="7">
    <source>
        <dbReference type="ARBA" id="ARBA00023054"/>
    </source>
</evidence>
<dbReference type="Pfam" id="PF08560">
    <property type="entry name" value="DUF1757"/>
    <property type="match status" value="1"/>
</dbReference>
<dbReference type="Proteomes" id="UP001175271">
    <property type="component" value="Unassembled WGS sequence"/>
</dbReference>
<feature type="domain" description="SMC hinge" evidence="14">
    <location>
        <begin position="510"/>
        <end position="629"/>
    </location>
</feature>
<feature type="region of interest" description="Disordered" evidence="12">
    <location>
        <begin position="393"/>
        <end position="435"/>
    </location>
</feature>
<comment type="caution">
    <text evidence="15">The sequence shown here is derived from an EMBL/GenBank/DDBJ whole genome shotgun (WGS) entry which is preliminary data.</text>
</comment>
<feature type="transmembrane region" description="Helical" evidence="13">
    <location>
        <begin position="1333"/>
        <end position="1354"/>
    </location>
</feature>
<keyword evidence="6" id="KW-0498">Mitosis</keyword>
<feature type="coiled-coil region" evidence="11">
    <location>
        <begin position="1047"/>
        <end position="1081"/>
    </location>
</feature>
<evidence type="ECO:0000259" key="14">
    <source>
        <dbReference type="SMART" id="SM00968"/>
    </source>
</evidence>
<dbReference type="SMART" id="SM00968">
    <property type="entry name" value="SMC_hinge"/>
    <property type="match status" value="1"/>
</dbReference>
<evidence type="ECO:0000256" key="8">
    <source>
        <dbReference type="ARBA" id="ARBA00023242"/>
    </source>
</evidence>
<feature type="compositionally biased region" description="Basic and acidic residues" evidence="12">
    <location>
        <begin position="413"/>
        <end position="435"/>
    </location>
</feature>
<dbReference type="Gene3D" id="1.20.1060.20">
    <property type="match status" value="1"/>
</dbReference>